<dbReference type="SMART" id="SM00471">
    <property type="entry name" value="HDc"/>
    <property type="match status" value="1"/>
</dbReference>
<evidence type="ECO:0000256" key="1">
    <source>
        <dbReference type="ARBA" id="ARBA00004533"/>
    </source>
</evidence>
<feature type="transmembrane region" description="Helical" evidence="2">
    <location>
        <begin position="12"/>
        <end position="32"/>
    </location>
</feature>
<proteinExistence type="predicted"/>
<evidence type="ECO:0000259" key="4">
    <source>
        <dbReference type="PROSITE" id="PS51832"/>
    </source>
</evidence>
<evidence type="ECO:0000259" key="3">
    <source>
        <dbReference type="PROSITE" id="PS50885"/>
    </source>
</evidence>
<dbReference type="Proteomes" id="UP001149400">
    <property type="component" value="Unassembled WGS sequence"/>
</dbReference>
<evidence type="ECO:0000313" key="5">
    <source>
        <dbReference type="EMBL" id="MDD1794316.1"/>
    </source>
</evidence>
<protein>
    <submittedName>
        <fullName evidence="5">HD domain-containing protein</fullName>
    </submittedName>
</protein>
<dbReference type="InterPro" id="IPR029016">
    <property type="entry name" value="GAF-like_dom_sf"/>
</dbReference>
<feature type="domain" description="HD-GYP" evidence="4">
    <location>
        <begin position="731"/>
        <end position="939"/>
    </location>
</feature>
<evidence type="ECO:0000256" key="2">
    <source>
        <dbReference type="SAM" id="Phobius"/>
    </source>
</evidence>
<dbReference type="InterPro" id="IPR029151">
    <property type="entry name" value="Sensor-like_sf"/>
</dbReference>
<accession>A0ABT5R212</accession>
<dbReference type="Pfam" id="PF13487">
    <property type="entry name" value="HD_5"/>
    <property type="match status" value="1"/>
</dbReference>
<dbReference type="SUPFAM" id="SSF55781">
    <property type="entry name" value="GAF domain-like"/>
    <property type="match status" value="1"/>
</dbReference>
<keyword evidence="2" id="KW-0812">Transmembrane</keyword>
<dbReference type="SUPFAM" id="SSF109604">
    <property type="entry name" value="HD-domain/PDEase-like"/>
    <property type="match status" value="2"/>
</dbReference>
<name>A0ABT5R212_9GAMM</name>
<keyword evidence="2" id="KW-0472">Membrane</keyword>
<dbReference type="PROSITE" id="PS50885">
    <property type="entry name" value="HAMP"/>
    <property type="match status" value="1"/>
</dbReference>
<dbReference type="Gene3D" id="1.10.3210.10">
    <property type="entry name" value="Hypothetical protein af1432"/>
    <property type="match status" value="2"/>
</dbReference>
<dbReference type="CDD" id="cd18773">
    <property type="entry name" value="PDC1_HK_sensor"/>
    <property type="match status" value="1"/>
</dbReference>
<dbReference type="InterPro" id="IPR003660">
    <property type="entry name" value="HAMP_dom"/>
</dbReference>
<dbReference type="Gene3D" id="3.30.450.20">
    <property type="entry name" value="PAS domain"/>
    <property type="match status" value="2"/>
</dbReference>
<dbReference type="EMBL" id="JAJUBC010000015">
    <property type="protein sequence ID" value="MDD1794316.1"/>
    <property type="molecule type" value="Genomic_DNA"/>
</dbReference>
<dbReference type="Gene3D" id="6.10.340.10">
    <property type="match status" value="1"/>
</dbReference>
<organism evidence="5 6">
    <name type="scientific">Enterovibrio gelatinilyticus</name>
    <dbReference type="NCBI Taxonomy" id="2899819"/>
    <lineage>
        <taxon>Bacteria</taxon>
        <taxon>Pseudomonadati</taxon>
        <taxon>Pseudomonadota</taxon>
        <taxon>Gammaproteobacteria</taxon>
        <taxon>Vibrionales</taxon>
        <taxon>Vibrionaceae</taxon>
        <taxon>Enterovibrio</taxon>
    </lineage>
</organism>
<dbReference type="InterPro" id="IPR037522">
    <property type="entry name" value="HD_GYP_dom"/>
</dbReference>
<dbReference type="PANTHER" id="PTHR45228">
    <property type="entry name" value="CYCLIC DI-GMP PHOSPHODIESTERASE TM_0186-RELATED"/>
    <property type="match status" value="1"/>
</dbReference>
<dbReference type="RefSeq" id="WP_274165145.1">
    <property type="nucleotide sequence ID" value="NZ_JAJUBC010000015.1"/>
</dbReference>
<gene>
    <name evidence="5" type="ORF">LRP50_14335</name>
</gene>
<dbReference type="Pfam" id="PF01966">
    <property type="entry name" value="HD"/>
    <property type="match status" value="1"/>
</dbReference>
<dbReference type="InterPro" id="IPR006674">
    <property type="entry name" value="HD_domain"/>
</dbReference>
<comment type="subcellular location">
    <subcellularLocation>
        <location evidence="1">Cell inner membrane</location>
    </subcellularLocation>
</comment>
<dbReference type="PANTHER" id="PTHR45228:SF5">
    <property type="entry name" value="CYCLIC DI-GMP PHOSPHODIESTERASE VC_1348-RELATED"/>
    <property type="match status" value="1"/>
</dbReference>
<feature type="domain" description="HAMP" evidence="3">
    <location>
        <begin position="356"/>
        <end position="409"/>
    </location>
</feature>
<dbReference type="InterPro" id="IPR003607">
    <property type="entry name" value="HD/PDEase_dom"/>
</dbReference>
<dbReference type="SUPFAM" id="SSF103190">
    <property type="entry name" value="Sensory domain-like"/>
    <property type="match status" value="1"/>
</dbReference>
<sequence>MTKRRYTLQLHIAGIFFIIVSILSVFLIVMSYQNSKALNEQLAQDRTEQSAERVKLAFQKLVAPVTTALDALAVSEYGQRFHASNDQGWLGTVDAIMKRNPDVLAIYLGHPDENSAFIRSTSAAFMRKQFETPDNSHIMVDINDASGTQLRTYYDSRLKFISRDVNSIKYRPTTRPWFKVAPRDGSIYITDPYFYFFIQRMGITLSRQLPDNSGVIAADITLASLSNFLTDLSDSDDTQLLLLDDNRNIIAHNGFLSNATGDSQNELSTALELSPLNQLYVASELNEITTNVESMDQTWMLNLVRIPFTEERGLWLAKAIPEQQLIGSALDAKNNQIIISALVLLLGTLMVLGASARIARPLKALGKETQKIKNLDFANITLPTSPIAEVTALSESIGVMADTISGFLETLHRVSNSSNFDELLKDIVSHCHQASGADYVLMWTTSSENNDSQLSLTASYPEHANKATINVSKLLAESPQMVSAISRQKFFSFTPSSTDIQRGLLPVDLKRAWVLPLNNRDNENVGYVFLGFNQHTPNHQEEKIHFITQFLGFASLIKENWDQVAAQKHLFKSFVELMASAIDTKSPYTGGHCQRVPELTFMLADAVSKDTEHFPDFSLNEHNQEALYFAAWLHDCGKVTTPEYVVDKATKLETIYNRIHEVRTRFEVLKRDAEISYWKQRVGGKEVEALDAWLSNEQKTLDDDFAFIAKCNLGGEFMDTKNITRLEEIASRTWYRTIDDVQGLSWEEEDRRKQRGDIALPSKESVLSDSVDHEIPWLPQQLETFKDWEFKLAVPKLQYNRGELYNLSIQRGTLNDEERFIINDHIIQTIKMLRKLPYPKHLAHVPDIAGGHHEKLDGKGYPYGLDETNLSVDARIMAIADIFEALTASDRPYKKAKTLSEALKILAFMAKDKHVDAKLFRLFIEQKVYLQYAESFLPDSQQDTVDEQALLAMIAPKKATTSAEVS</sequence>
<evidence type="ECO:0000313" key="6">
    <source>
        <dbReference type="Proteomes" id="UP001149400"/>
    </source>
</evidence>
<dbReference type="Gene3D" id="3.30.450.40">
    <property type="match status" value="1"/>
</dbReference>
<reference evidence="5" key="1">
    <citation type="submission" date="2021-12" db="EMBL/GenBank/DDBJ databases">
        <title>Enterovibrio ZSDZ35 sp. nov. and Enterovibrio ZSDZ42 sp. nov., isolated from coastal seawater in Qingdao.</title>
        <authorList>
            <person name="Zhang P."/>
        </authorList>
    </citation>
    <scope>NUCLEOTIDE SEQUENCE</scope>
    <source>
        <strain evidence="5">ZSDZ42</strain>
    </source>
</reference>
<dbReference type="CDD" id="cd00077">
    <property type="entry name" value="HDc"/>
    <property type="match status" value="2"/>
</dbReference>
<dbReference type="InterPro" id="IPR052020">
    <property type="entry name" value="Cyclic_di-GMP/3'3'-cGAMP_PDE"/>
</dbReference>
<keyword evidence="2" id="KW-1133">Transmembrane helix</keyword>
<keyword evidence="6" id="KW-1185">Reference proteome</keyword>
<feature type="transmembrane region" description="Helical" evidence="2">
    <location>
        <begin position="337"/>
        <end position="359"/>
    </location>
</feature>
<dbReference type="PROSITE" id="PS51832">
    <property type="entry name" value="HD_GYP"/>
    <property type="match status" value="1"/>
</dbReference>
<comment type="caution">
    <text evidence="5">The sequence shown here is derived from an EMBL/GenBank/DDBJ whole genome shotgun (WGS) entry which is preliminary data.</text>
</comment>